<name>A0A915E7B6_9BILA</name>
<dbReference type="InterPro" id="IPR046341">
    <property type="entry name" value="SET_dom_sf"/>
</dbReference>
<accession>A0A915E7B6</accession>
<organism evidence="1 2">
    <name type="scientific">Ditylenchus dipsaci</name>
    <dbReference type="NCBI Taxonomy" id="166011"/>
    <lineage>
        <taxon>Eukaryota</taxon>
        <taxon>Metazoa</taxon>
        <taxon>Ecdysozoa</taxon>
        <taxon>Nematoda</taxon>
        <taxon>Chromadorea</taxon>
        <taxon>Rhabditida</taxon>
        <taxon>Tylenchina</taxon>
        <taxon>Tylenchomorpha</taxon>
        <taxon>Sphaerularioidea</taxon>
        <taxon>Anguinidae</taxon>
        <taxon>Anguininae</taxon>
        <taxon>Ditylenchus</taxon>
    </lineage>
</organism>
<dbReference type="AlphaFoldDB" id="A0A915E7B6"/>
<evidence type="ECO:0000313" key="2">
    <source>
        <dbReference type="WBParaSite" id="jg3327"/>
    </source>
</evidence>
<proteinExistence type="predicted"/>
<sequence>MQEIGEGLYCDLCAYDHSCRPNTIYVCHGYKATLRPLHAGVNLLDRSTTFYSYIDLLCAKQARKNC</sequence>
<dbReference type="Proteomes" id="UP000887574">
    <property type="component" value="Unplaced"/>
</dbReference>
<dbReference type="Gene3D" id="2.170.270.10">
    <property type="entry name" value="SET domain"/>
    <property type="match status" value="1"/>
</dbReference>
<keyword evidence="1" id="KW-1185">Reference proteome</keyword>
<reference evidence="2" key="1">
    <citation type="submission" date="2022-11" db="UniProtKB">
        <authorList>
            <consortium name="WormBaseParasite"/>
        </authorList>
    </citation>
    <scope>IDENTIFICATION</scope>
</reference>
<protein>
    <submittedName>
        <fullName evidence="2">Uncharacterized protein</fullName>
    </submittedName>
</protein>
<evidence type="ECO:0000313" key="1">
    <source>
        <dbReference type="Proteomes" id="UP000887574"/>
    </source>
</evidence>
<dbReference type="WBParaSite" id="jg3327">
    <property type="protein sequence ID" value="jg3327"/>
    <property type="gene ID" value="jg3327"/>
</dbReference>